<gene>
    <name evidence="3" type="ORF">NS331_20905</name>
</gene>
<dbReference type="PANTHER" id="PTHR37828:SF1">
    <property type="entry name" value="YCII-RELATED DOMAIN-CONTAINING PROTEIN"/>
    <property type="match status" value="1"/>
</dbReference>
<keyword evidence="4" id="KW-1185">Reference proteome</keyword>
<dbReference type="RefSeq" id="WP_058643871.1">
    <property type="nucleotide sequence ID" value="NZ_LDSL01000145.1"/>
</dbReference>
<organism evidence="3 4">
    <name type="scientific">Pseudacidovorax intermedius</name>
    <dbReference type="NCBI Taxonomy" id="433924"/>
    <lineage>
        <taxon>Bacteria</taxon>
        <taxon>Pseudomonadati</taxon>
        <taxon>Pseudomonadota</taxon>
        <taxon>Betaproteobacteria</taxon>
        <taxon>Burkholderiales</taxon>
        <taxon>Comamonadaceae</taxon>
        <taxon>Pseudacidovorax</taxon>
    </lineage>
</organism>
<evidence type="ECO:0000259" key="2">
    <source>
        <dbReference type="Pfam" id="PF03795"/>
    </source>
</evidence>
<dbReference type="AlphaFoldDB" id="A0A147GN46"/>
<accession>A0A147GN46</accession>
<dbReference type="Gene3D" id="3.30.70.1060">
    <property type="entry name" value="Dimeric alpha+beta barrel"/>
    <property type="match status" value="1"/>
</dbReference>
<reference evidence="3 4" key="1">
    <citation type="journal article" date="2016" name="Front. Microbiol.">
        <title>Genomic Resource of Rice Seed Associated Bacteria.</title>
        <authorList>
            <person name="Midha S."/>
            <person name="Bansal K."/>
            <person name="Sharma S."/>
            <person name="Kumar N."/>
            <person name="Patil P.P."/>
            <person name="Chaudhry V."/>
            <person name="Patil P.B."/>
        </authorList>
    </citation>
    <scope>NUCLEOTIDE SEQUENCE [LARGE SCALE GENOMIC DNA]</scope>
    <source>
        <strain evidence="3 4">NS331</strain>
    </source>
</reference>
<name>A0A147GN46_9BURK</name>
<dbReference type="OrthoDB" id="9814407at2"/>
<dbReference type="PANTHER" id="PTHR37828">
    <property type="entry name" value="GSR2449 PROTEIN"/>
    <property type="match status" value="1"/>
</dbReference>
<protein>
    <recommendedName>
        <fullName evidence="2">YCII-related domain-containing protein</fullName>
    </recommendedName>
</protein>
<dbReference type="InterPro" id="IPR005545">
    <property type="entry name" value="YCII"/>
</dbReference>
<comment type="similarity">
    <text evidence="1">Belongs to the YciI family.</text>
</comment>
<dbReference type="EMBL" id="LDSL01000145">
    <property type="protein sequence ID" value="KTT15375.1"/>
    <property type="molecule type" value="Genomic_DNA"/>
</dbReference>
<evidence type="ECO:0000313" key="3">
    <source>
        <dbReference type="EMBL" id="KTT15375.1"/>
    </source>
</evidence>
<feature type="domain" description="YCII-related" evidence="2">
    <location>
        <begin position="1"/>
        <end position="81"/>
    </location>
</feature>
<comment type="caution">
    <text evidence="3">The sequence shown here is derived from an EMBL/GenBank/DDBJ whole genome shotgun (WGS) entry which is preliminary data.</text>
</comment>
<evidence type="ECO:0000256" key="1">
    <source>
        <dbReference type="ARBA" id="ARBA00007689"/>
    </source>
</evidence>
<dbReference type="PATRIC" id="fig|433924.3.peg.1214"/>
<dbReference type="SUPFAM" id="SSF54909">
    <property type="entry name" value="Dimeric alpha+beta barrel"/>
    <property type="match status" value="1"/>
</dbReference>
<dbReference type="InterPro" id="IPR011008">
    <property type="entry name" value="Dimeric_a/b-barrel"/>
</dbReference>
<evidence type="ECO:0000313" key="4">
    <source>
        <dbReference type="Proteomes" id="UP000072741"/>
    </source>
</evidence>
<proteinExistence type="inferred from homology"/>
<dbReference type="Pfam" id="PF03795">
    <property type="entry name" value="YCII"/>
    <property type="match status" value="1"/>
</dbReference>
<dbReference type="Proteomes" id="UP000072741">
    <property type="component" value="Unassembled WGS sequence"/>
</dbReference>
<sequence>MFIVTLTYIRPVEEIDAHMEAHVAWLRRHYESSLFVASGRQVPRVGGVILARSGDRAALEAVLAEDPFAQHKLARIDIVEFTPSMTAPGAEALKSI</sequence>